<dbReference type="PANTHER" id="PTHR35792">
    <property type="entry name" value="GENERAL STRESS PROTEIN"/>
    <property type="match status" value="1"/>
</dbReference>
<name>A0A2T4ZDK0_9BACL</name>
<protein>
    <submittedName>
        <fullName evidence="3">Gas vesicle protein</fullName>
    </submittedName>
</protein>
<dbReference type="AlphaFoldDB" id="A0A2T4ZDK0"/>
<keyword evidence="4" id="KW-1185">Reference proteome</keyword>
<keyword evidence="2" id="KW-0812">Transmembrane</keyword>
<feature type="region of interest" description="Disordered" evidence="1">
    <location>
        <begin position="98"/>
        <end position="128"/>
    </location>
</feature>
<dbReference type="Proteomes" id="UP000241639">
    <property type="component" value="Unassembled WGS sequence"/>
</dbReference>
<dbReference type="Gene3D" id="6.10.140.1430">
    <property type="match status" value="1"/>
</dbReference>
<proteinExistence type="predicted"/>
<dbReference type="Pfam" id="PF12732">
    <property type="entry name" value="YtxH"/>
    <property type="match status" value="1"/>
</dbReference>
<evidence type="ECO:0000313" key="3">
    <source>
        <dbReference type="EMBL" id="PTM59969.1"/>
    </source>
</evidence>
<keyword evidence="2" id="KW-1133">Transmembrane helix</keyword>
<dbReference type="RefSeq" id="WP_107727395.1">
    <property type="nucleotide sequence ID" value="NZ_PZZP01000001.1"/>
</dbReference>
<gene>
    <name evidence="3" type="ORF">C8J48_2608</name>
</gene>
<sequence length="128" mass="13800">MGDHKGLNGKDFFIGAVVGGFIGATAALLLAPKTGRETREDLSRNFDTAKGVVLEKSDQFTRRANEVKDTAADKWIEIRDTASSTVKEVASTVEEWKDVAGKKKAQDEADQVEASEKAEATNSNPSEV</sequence>
<feature type="compositionally biased region" description="Basic and acidic residues" evidence="1">
    <location>
        <begin position="98"/>
        <end position="107"/>
    </location>
</feature>
<dbReference type="OrthoDB" id="9810874at2"/>
<feature type="transmembrane region" description="Helical" evidence="2">
    <location>
        <begin position="12"/>
        <end position="31"/>
    </location>
</feature>
<reference evidence="3 4" key="1">
    <citation type="submission" date="2018-04" db="EMBL/GenBank/DDBJ databases">
        <title>Genomic Encyclopedia of Archaeal and Bacterial Type Strains, Phase II (KMG-II): from individual species to whole genera.</title>
        <authorList>
            <person name="Goeker M."/>
        </authorList>
    </citation>
    <scope>NUCLEOTIDE SEQUENCE [LARGE SCALE GENOMIC DNA]</scope>
    <source>
        <strain evidence="3 4">DSM 45169</strain>
    </source>
</reference>
<comment type="caution">
    <text evidence="3">The sequence shown here is derived from an EMBL/GenBank/DDBJ whole genome shotgun (WGS) entry which is preliminary data.</text>
</comment>
<dbReference type="InterPro" id="IPR024623">
    <property type="entry name" value="YtxH"/>
</dbReference>
<evidence type="ECO:0000256" key="1">
    <source>
        <dbReference type="SAM" id="MobiDB-lite"/>
    </source>
</evidence>
<dbReference type="EMBL" id="PZZP01000001">
    <property type="protein sequence ID" value="PTM59969.1"/>
    <property type="molecule type" value="Genomic_DNA"/>
</dbReference>
<keyword evidence="2" id="KW-0472">Membrane</keyword>
<organism evidence="3 4">
    <name type="scientific">Desmospora activa DSM 45169</name>
    <dbReference type="NCBI Taxonomy" id="1121389"/>
    <lineage>
        <taxon>Bacteria</taxon>
        <taxon>Bacillati</taxon>
        <taxon>Bacillota</taxon>
        <taxon>Bacilli</taxon>
        <taxon>Bacillales</taxon>
        <taxon>Thermoactinomycetaceae</taxon>
        <taxon>Desmospora</taxon>
    </lineage>
</organism>
<dbReference type="InterPro" id="IPR052928">
    <property type="entry name" value="Desiccation-related_membrane"/>
</dbReference>
<evidence type="ECO:0000313" key="4">
    <source>
        <dbReference type="Proteomes" id="UP000241639"/>
    </source>
</evidence>
<accession>A0A2T4ZDK0</accession>
<evidence type="ECO:0000256" key="2">
    <source>
        <dbReference type="SAM" id="Phobius"/>
    </source>
</evidence>
<dbReference type="PANTHER" id="PTHR35792:SF2">
    <property type="entry name" value="GENERAL STRESS PROTEIN"/>
    <property type="match status" value="1"/>
</dbReference>